<reference evidence="1 2" key="1">
    <citation type="journal article" date="2022" name="bioRxiv">
        <title>Genomics of Preaxostyla Flagellates Illuminates Evolutionary Transitions and the Path Towards Mitochondrial Loss.</title>
        <authorList>
            <person name="Novak L.V.F."/>
            <person name="Treitli S.C."/>
            <person name="Pyrih J."/>
            <person name="Halakuc P."/>
            <person name="Pipaliya S.V."/>
            <person name="Vacek V."/>
            <person name="Brzon O."/>
            <person name="Soukal P."/>
            <person name="Eme L."/>
            <person name="Dacks J.B."/>
            <person name="Karnkowska A."/>
            <person name="Elias M."/>
            <person name="Hampl V."/>
        </authorList>
    </citation>
    <scope>NUCLEOTIDE SEQUENCE [LARGE SCALE GENOMIC DNA]</scope>
    <source>
        <strain evidence="1">NAU3</strain>
        <tissue evidence="1">Gut</tissue>
    </source>
</reference>
<gene>
    <name evidence="1" type="ORF">BLNAU_444</name>
</gene>
<comment type="caution">
    <text evidence="1">The sequence shown here is derived from an EMBL/GenBank/DDBJ whole genome shotgun (WGS) entry which is preliminary data.</text>
</comment>
<name>A0ABQ9YL97_9EUKA</name>
<sequence>MQKVSSQWVSRHSDCCTYFSVISTLSARISMIVPNNLGILSTIPNFMNILLSKHIEQCERYNSALRSQIPHFRELLVQLQGIVDDVVKSEHDEAALAEYIHTLEYFATTYSQIVRIISSLNYTDPASTKQLANEFSQLIVLEPDS</sequence>
<proteinExistence type="predicted"/>
<organism evidence="1 2">
    <name type="scientific">Blattamonas nauphoetae</name>
    <dbReference type="NCBI Taxonomy" id="2049346"/>
    <lineage>
        <taxon>Eukaryota</taxon>
        <taxon>Metamonada</taxon>
        <taxon>Preaxostyla</taxon>
        <taxon>Oxymonadida</taxon>
        <taxon>Blattamonas</taxon>
    </lineage>
</organism>
<keyword evidence="2" id="KW-1185">Reference proteome</keyword>
<protein>
    <submittedName>
        <fullName evidence="1">Uncharacterized protein</fullName>
    </submittedName>
</protein>
<dbReference type="EMBL" id="JARBJD010000002">
    <property type="protein sequence ID" value="KAK2964528.1"/>
    <property type="molecule type" value="Genomic_DNA"/>
</dbReference>
<evidence type="ECO:0000313" key="1">
    <source>
        <dbReference type="EMBL" id="KAK2964528.1"/>
    </source>
</evidence>
<accession>A0ABQ9YL97</accession>
<evidence type="ECO:0000313" key="2">
    <source>
        <dbReference type="Proteomes" id="UP001281761"/>
    </source>
</evidence>
<dbReference type="Proteomes" id="UP001281761">
    <property type="component" value="Unassembled WGS sequence"/>
</dbReference>